<sequence>MSSKSKSRTKKKLRQHSSRGPITEMLASNMCIFEAPPFKAEQDFPIYLAAGYEERRTFLKESACLVETKPDVENYSQSHVKVLNKIRNDPHLNGNWKLLPKYDEDVKGTMMRILGQRAMISQGREHEISTCPDSGQDVPLLSPTYITPRKRIRVTENLTFNTLDIVPVYSDLPDEKLTSIQIPDTLLFEYTDTNVLNPCSARNIAKACIMSQKEENTIRCDCCSSNPIVPCYENENCPCYKLNQKLQGLQINSSSHPPTKFASFDPVMFSNSNSTFDRCIGFSCSEACGCKGNCTNNSLLILNKKLFPLEIYRSNENVGFGLRSSVLIPAGTAVLEFTGEIVERNQLDRDSQDYAYQLTDKDNSNWRRLLDTMKFSDDYKKFLKKLSYEEFFIDPKAKGNVGRMICHSCSPNLEIVRVYQKGLSPAHVHLVFISLLNIYPGTPLTMDYGYNYMKNHLNGKCECGSFACLNRKSSCHTNMSFGDFAAYYRKLDHQQWESWHKNICEPLSCNDDVVVLD</sequence>
<dbReference type="SUPFAM" id="SSF82199">
    <property type="entry name" value="SET domain"/>
    <property type="match status" value="1"/>
</dbReference>
<dbReference type="KEGG" id="cel:CELE_C41G7.4"/>
<dbReference type="GO" id="GO:0000785">
    <property type="term" value="C:chromatin"/>
    <property type="evidence" value="ECO:0000318"/>
    <property type="project" value="GO_Central"/>
</dbReference>
<dbReference type="UCSC" id="C41G7.4">
    <property type="organism name" value="c. elegans"/>
</dbReference>
<accession>Q93368</accession>
<evidence type="ECO:0000259" key="2">
    <source>
        <dbReference type="PROSITE" id="PS50280"/>
    </source>
</evidence>
<evidence type="ECO:0000313" key="3">
    <source>
        <dbReference type="EMBL" id="CAB02841.2"/>
    </source>
</evidence>
<feature type="compositionally biased region" description="Basic residues" evidence="1">
    <location>
        <begin position="1"/>
        <end position="17"/>
    </location>
</feature>
<dbReference type="STRING" id="6239.C41G7.4.1"/>
<dbReference type="Proteomes" id="UP000001940">
    <property type="component" value="Chromosome I"/>
</dbReference>
<organism evidence="3 4">
    <name type="scientific">Caenorhabditis elegans</name>
    <dbReference type="NCBI Taxonomy" id="6239"/>
    <lineage>
        <taxon>Eukaryota</taxon>
        <taxon>Metazoa</taxon>
        <taxon>Ecdysozoa</taxon>
        <taxon>Nematoda</taxon>
        <taxon>Chromadorea</taxon>
        <taxon>Rhabditida</taxon>
        <taxon>Rhabditina</taxon>
        <taxon>Rhabditomorpha</taxon>
        <taxon>Rhabditoidea</taxon>
        <taxon>Rhabditidae</taxon>
        <taxon>Peloderinae</taxon>
        <taxon>Caenorhabditis</taxon>
    </lineage>
</organism>
<dbReference type="PaxDb" id="6239-C41G7.4"/>
<evidence type="ECO:0000256" key="1">
    <source>
        <dbReference type="SAM" id="MobiDB-lite"/>
    </source>
</evidence>
<name>Q93368_CAEEL</name>
<dbReference type="SMART" id="SM00317">
    <property type="entry name" value="SET"/>
    <property type="match status" value="1"/>
</dbReference>
<dbReference type="PROSITE" id="PS50280">
    <property type="entry name" value="SET"/>
    <property type="match status" value="1"/>
</dbReference>
<dbReference type="HOGENOM" id="CLU_022905_1_0_1"/>
<dbReference type="InterPro" id="IPR046341">
    <property type="entry name" value="SET_dom_sf"/>
</dbReference>
<dbReference type="RefSeq" id="NP_492529.2">
    <property type="nucleotide sequence ID" value="NM_060128.3"/>
</dbReference>
<keyword evidence="6" id="KW-1267">Proteomics identification</keyword>
<reference evidence="3 4" key="1">
    <citation type="journal article" date="1998" name="Science">
        <title>Genome sequence of the nematode C. elegans: a platform for investigating biology.</title>
        <authorList>
            <consortium name="The C. elegans sequencing consortium"/>
            <person name="Sulson J.E."/>
            <person name="Waterston R."/>
        </authorList>
    </citation>
    <scope>NUCLEOTIDE SEQUENCE [LARGE SCALE GENOMIC DNA]</scope>
    <source>
        <strain evidence="3 4">Bristol N2</strain>
    </source>
</reference>
<dbReference type="OrthoDB" id="1045173at2759"/>
<keyword evidence="4" id="KW-1185">Reference proteome</keyword>
<protein>
    <submittedName>
        <fullName evidence="3">SET domain-containing protein</fullName>
    </submittedName>
</protein>
<dbReference type="OMA" id="CYENENC"/>
<dbReference type="EMBL" id="BX284601">
    <property type="protein sequence ID" value="CAB02841.2"/>
    <property type="molecule type" value="Genomic_DNA"/>
</dbReference>
<dbReference type="PANTHER" id="PTHR47250:SF2">
    <property type="entry name" value="SET DOMAIN-CONTAINING PROTEIN"/>
    <property type="match status" value="1"/>
</dbReference>
<dbReference type="Pfam" id="PF00856">
    <property type="entry name" value="SET"/>
    <property type="match status" value="1"/>
</dbReference>
<dbReference type="Bgee" id="WBGene00008062">
    <property type="expression patterns" value="Expressed in germ line (C elegans) and 3 other cell types or tissues"/>
</dbReference>
<dbReference type="GeneID" id="183391"/>
<dbReference type="GO" id="GO:0140938">
    <property type="term" value="F:histone H3 methyltransferase activity"/>
    <property type="evidence" value="ECO:0000318"/>
    <property type="project" value="GO_Central"/>
</dbReference>
<feature type="domain" description="SET" evidence="2">
    <location>
        <begin position="307"/>
        <end position="449"/>
    </location>
</feature>
<dbReference type="AGR" id="WB:WBGene00008062"/>
<dbReference type="Gene3D" id="2.170.270.10">
    <property type="entry name" value="SET domain"/>
    <property type="match status" value="1"/>
</dbReference>
<dbReference type="InterPro" id="IPR053105">
    <property type="entry name" value="Class_V-like_SAM-MTase"/>
</dbReference>
<dbReference type="InterPro" id="IPR001214">
    <property type="entry name" value="SET_dom"/>
</dbReference>
<evidence type="ECO:0000313" key="5">
    <source>
        <dbReference type="WormBase" id="C41G7.4"/>
    </source>
</evidence>
<feature type="region of interest" description="Disordered" evidence="1">
    <location>
        <begin position="1"/>
        <end position="20"/>
    </location>
</feature>
<gene>
    <name evidence="3 5" type="primary">set-32</name>
    <name evidence="5" type="ORF">C41G7.4</name>
    <name evidence="3" type="ORF">CELE_C41G7.4</name>
</gene>
<proteinExistence type="evidence at protein level"/>
<evidence type="ECO:0000313" key="4">
    <source>
        <dbReference type="Proteomes" id="UP000001940"/>
    </source>
</evidence>
<dbReference type="eggNOG" id="KOG1082">
    <property type="taxonomic scope" value="Eukaryota"/>
</dbReference>
<dbReference type="CTD" id="183391"/>
<dbReference type="PANTHER" id="PTHR47250">
    <property type="entry name" value="HISTONE-LYSINE N-METHYLTRANSFERASE SET-6"/>
    <property type="match status" value="1"/>
</dbReference>
<dbReference type="WormBase" id="C41G7.4">
    <property type="protein sequence ID" value="CE42716"/>
    <property type="gene ID" value="WBGene00008062"/>
    <property type="gene designation" value="set-32"/>
</dbReference>
<evidence type="ECO:0007829" key="6">
    <source>
        <dbReference type="PeptideAtlas" id="Q93368"/>
    </source>
</evidence>
<dbReference type="AlphaFoldDB" id="Q93368"/>
<dbReference type="PhylomeDB" id="Q93368"/>
<dbReference type="InParanoid" id="Q93368"/>
<dbReference type="PeptideAtlas" id="Q93368"/>